<organism evidence="1 2">
    <name type="scientific">Deinococcus aerolatus</name>
    <dbReference type="NCBI Taxonomy" id="522487"/>
    <lineage>
        <taxon>Bacteria</taxon>
        <taxon>Thermotogati</taxon>
        <taxon>Deinococcota</taxon>
        <taxon>Deinococci</taxon>
        <taxon>Deinococcales</taxon>
        <taxon>Deinococcaceae</taxon>
        <taxon>Deinococcus</taxon>
    </lineage>
</organism>
<sequence length="87" mass="9629">MTASDLPNQTARTCNVYFTLFRDANRNGTPESREGLFNTHSIYSCADTAFTYSFSSMDGTSVERGSHAWPVPLTWASPFARTSRPIG</sequence>
<dbReference type="RefSeq" id="WP_188970414.1">
    <property type="nucleotide sequence ID" value="NZ_BMOL01000005.1"/>
</dbReference>
<comment type="caution">
    <text evidence="1">The sequence shown here is derived from an EMBL/GenBank/DDBJ whole genome shotgun (WGS) entry which is preliminary data.</text>
</comment>
<reference evidence="2" key="1">
    <citation type="journal article" date="2019" name="Int. J. Syst. Evol. Microbiol.">
        <title>The Global Catalogue of Microorganisms (GCM) 10K type strain sequencing project: providing services to taxonomists for standard genome sequencing and annotation.</title>
        <authorList>
            <consortium name="The Broad Institute Genomics Platform"/>
            <consortium name="The Broad Institute Genome Sequencing Center for Infectious Disease"/>
            <person name="Wu L."/>
            <person name="Ma J."/>
        </authorList>
    </citation>
    <scope>NUCLEOTIDE SEQUENCE [LARGE SCALE GENOMIC DNA]</scope>
    <source>
        <strain evidence="2">JCM 15442</strain>
    </source>
</reference>
<dbReference type="Proteomes" id="UP000639973">
    <property type="component" value="Unassembled WGS sequence"/>
</dbReference>
<evidence type="ECO:0000313" key="2">
    <source>
        <dbReference type="Proteomes" id="UP000639973"/>
    </source>
</evidence>
<keyword evidence="2" id="KW-1185">Reference proteome</keyword>
<proteinExistence type="predicted"/>
<gene>
    <name evidence="1" type="ORF">GCM10010840_14300</name>
</gene>
<name>A0ABQ2G6S3_9DEIO</name>
<accession>A0ABQ2G6S3</accession>
<evidence type="ECO:0000313" key="1">
    <source>
        <dbReference type="EMBL" id="GGL77476.1"/>
    </source>
</evidence>
<protein>
    <submittedName>
        <fullName evidence="1">Uncharacterized protein</fullName>
    </submittedName>
</protein>
<dbReference type="EMBL" id="BMOL01000005">
    <property type="protein sequence ID" value="GGL77476.1"/>
    <property type="molecule type" value="Genomic_DNA"/>
</dbReference>